<dbReference type="EMBL" id="AP009552">
    <property type="protein sequence ID" value="BAG01774.1"/>
    <property type="molecule type" value="Genomic_DNA"/>
</dbReference>
<dbReference type="PaxDb" id="449447-MAE_19520"/>
<organism evidence="1 2">
    <name type="scientific">Microcystis aeruginosa (strain NIES-843 / IAM M-2473)</name>
    <dbReference type="NCBI Taxonomy" id="449447"/>
    <lineage>
        <taxon>Bacteria</taxon>
        <taxon>Bacillati</taxon>
        <taxon>Cyanobacteriota</taxon>
        <taxon>Cyanophyceae</taxon>
        <taxon>Oscillatoriophycideae</taxon>
        <taxon>Chroococcales</taxon>
        <taxon>Microcystaceae</taxon>
        <taxon>Microcystis</taxon>
    </lineage>
</organism>
<evidence type="ECO:0000313" key="1">
    <source>
        <dbReference type="EMBL" id="BAG01774.1"/>
    </source>
</evidence>
<protein>
    <submittedName>
        <fullName evidence="1">Uncharacterized protein</fullName>
    </submittedName>
</protein>
<keyword evidence="2" id="KW-1185">Reference proteome</keyword>
<sequence length="82" mass="9068">MLPIGKHRIPIIVTKFCQFFPKLSKGCLVKRAASHICRNTDNQQLSVTLKIITNVSAAACKHPTKKLMRSGVWGVEPPKGLD</sequence>
<dbReference type="AlphaFoldDB" id="B0JXE7"/>
<reference evidence="1 2" key="1">
    <citation type="journal article" date="2007" name="DNA Res.">
        <title>Complete genomic structure of the bloom-forming toxic cyanobacterium Microcystis aeruginosa NIES-843.</title>
        <authorList>
            <person name="Kaneko T."/>
            <person name="Nakajima N."/>
            <person name="Okamoto S."/>
            <person name="Suzuki I."/>
            <person name="Tanabe Y."/>
            <person name="Tamaoki M."/>
            <person name="Nakamura Y."/>
            <person name="Kasai F."/>
            <person name="Watanabe A."/>
            <person name="Kawashima K."/>
            <person name="Kishida Y."/>
            <person name="Ono A."/>
            <person name="Shimizu Y."/>
            <person name="Takahashi C."/>
            <person name="Minami C."/>
            <person name="Fujishiro T."/>
            <person name="Kohara M."/>
            <person name="Katoh M."/>
            <person name="Nakazaki N."/>
            <person name="Nakayama S."/>
            <person name="Yamada M."/>
            <person name="Tabata S."/>
            <person name="Watanabe M.M."/>
        </authorList>
    </citation>
    <scope>NUCLEOTIDE SEQUENCE [LARGE SCALE GENOMIC DNA]</scope>
    <source>
        <strain evidence="2">NIES-843 / IAM M-247</strain>
    </source>
</reference>
<evidence type="ECO:0000313" key="2">
    <source>
        <dbReference type="Proteomes" id="UP000001510"/>
    </source>
</evidence>
<dbReference type="Proteomes" id="UP000001510">
    <property type="component" value="Chromosome"/>
</dbReference>
<gene>
    <name evidence="1" type="ordered locus">MAE_19520</name>
</gene>
<dbReference type="STRING" id="449447.MAE_19520"/>
<dbReference type="HOGENOM" id="CLU_2554462_0_0_3"/>
<accession>B0JXE7</accession>
<dbReference type="EnsemblBacteria" id="BAG01774">
    <property type="protein sequence ID" value="BAG01774"/>
    <property type="gene ID" value="MAE_19520"/>
</dbReference>
<name>B0JXE7_MICAN</name>
<proteinExistence type="predicted"/>
<dbReference type="KEGG" id="mar:MAE_19520"/>